<evidence type="ECO:0000256" key="4">
    <source>
        <dbReference type="ARBA" id="ARBA00023136"/>
    </source>
</evidence>
<evidence type="ECO:0000313" key="7">
    <source>
        <dbReference type="EMBL" id="PJF34730.1"/>
    </source>
</evidence>
<dbReference type="GO" id="GO:0005524">
    <property type="term" value="F:ATP binding"/>
    <property type="evidence" value="ECO:0007669"/>
    <property type="project" value="UniProtKB-KW"/>
</dbReference>
<keyword evidence="4 5" id="KW-0472">Membrane</keyword>
<sequence>MPVSNTARPINGKFSSIAVWWRVMHYLRPYGKLALFALIGLIANSALAVLIPRLLRQVIDDGIAAADSGFLALAAALIVALGVLRGLTGFLFRYFGERLSHHIAYDMRNQLYDKVQNLPFSYHDKAQTGTLITVAISDVDEVQRYFAYGLIDGLYTLLLIVGAAALMLSANVLLTLVAFVPLIPLAFLSVKFVGEVDPRWRAIMERLQKLGNQLQENVIGAQVVRAFARERHEVQKFGAQNNLLYEEQIGLVRRWATFLPLSAYFVSLSLGAVLLIGGLLANAGVAGITVGLVVSFNAYVLLLGQPIRFIGFVIILTTQAITSSRRIFEVMDAPMTISDAPDARPMPPIKGTVRFEAVSFRYEPNLPLVLKNISFEARPGEVIALLGLTGSGKSTLVSLIPRFYDVSQGRVSIDGIDVRTVQLESLRRQIGIVLQESLLFSATIRENIAYGRPDASFEEVVEAARAANAHDFIMEFPDGYETRVGERGVTVSGG</sequence>
<dbReference type="GO" id="GO:0140359">
    <property type="term" value="F:ABC-type transporter activity"/>
    <property type="evidence" value="ECO:0007669"/>
    <property type="project" value="InterPro"/>
</dbReference>
<dbReference type="Pfam" id="PF00005">
    <property type="entry name" value="ABC_tran"/>
    <property type="match status" value="1"/>
</dbReference>
<keyword evidence="7" id="KW-0547">Nucleotide-binding</keyword>
<dbReference type="CDD" id="cd18542">
    <property type="entry name" value="ABC_6TM_YknU_like"/>
    <property type="match status" value="1"/>
</dbReference>
<evidence type="ECO:0000256" key="5">
    <source>
        <dbReference type="SAM" id="Phobius"/>
    </source>
</evidence>
<dbReference type="PROSITE" id="PS50929">
    <property type="entry name" value="ABC_TM1F"/>
    <property type="match status" value="1"/>
</dbReference>
<feature type="transmembrane region" description="Helical" evidence="5">
    <location>
        <begin position="145"/>
        <end position="166"/>
    </location>
</feature>
<dbReference type="GO" id="GO:0005886">
    <property type="term" value="C:plasma membrane"/>
    <property type="evidence" value="ECO:0007669"/>
    <property type="project" value="UniProtKB-SubCell"/>
</dbReference>
<dbReference type="PANTHER" id="PTHR24221">
    <property type="entry name" value="ATP-BINDING CASSETTE SUB-FAMILY B"/>
    <property type="match status" value="1"/>
</dbReference>
<feature type="transmembrane region" description="Helical" evidence="5">
    <location>
        <begin position="172"/>
        <end position="194"/>
    </location>
</feature>
<feature type="transmembrane region" description="Helical" evidence="5">
    <location>
        <begin position="71"/>
        <end position="92"/>
    </location>
</feature>
<dbReference type="Pfam" id="PF00664">
    <property type="entry name" value="ABC_membrane"/>
    <property type="match status" value="1"/>
</dbReference>
<keyword evidence="3 5" id="KW-1133">Transmembrane helix</keyword>
<evidence type="ECO:0000313" key="8">
    <source>
        <dbReference type="Proteomes" id="UP000229681"/>
    </source>
</evidence>
<keyword evidence="2 5" id="KW-0812">Transmembrane</keyword>
<feature type="transmembrane region" description="Helical" evidence="5">
    <location>
        <begin position="296"/>
        <end position="316"/>
    </location>
</feature>
<dbReference type="InterPro" id="IPR036640">
    <property type="entry name" value="ABC1_TM_sf"/>
</dbReference>
<dbReference type="Gene3D" id="3.40.50.300">
    <property type="entry name" value="P-loop containing nucleotide triphosphate hydrolases"/>
    <property type="match status" value="1"/>
</dbReference>
<dbReference type="InterPro" id="IPR027417">
    <property type="entry name" value="P-loop_NTPase"/>
</dbReference>
<feature type="domain" description="ABC transmembrane type-1" evidence="6">
    <location>
        <begin position="35"/>
        <end position="319"/>
    </location>
</feature>
<comment type="caution">
    <text evidence="7">The sequence shown here is derived from an EMBL/GenBank/DDBJ whole genome shotgun (WGS) entry which is preliminary data.</text>
</comment>
<dbReference type="GO" id="GO:0016887">
    <property type="term" value="F:ATP hydrolysis activity"/>
    <property type="evidence" value="ECO:0007669"/>
    <property type="project" value="InterPro"/>
</dbReference>
<dbReference type="Proteomes" id="UP000229681">
    <property type="component" value="Unassembled WGS sequence"/>
</dbReference>
<proteinExistence type="predicted"/>
<feature type="non-terminal residue" evidence="7">
    <location>
        <position position="494"/>
    </location>
</feature>
<accession>A0A2M8PB00</accession>
<dbReference type="SUPFAM" id="SSF90123">
    <property type="entry name" value="ABC transporter transmembrane region"/>
    <property type="match status" value="1"/>
</dbReference>
<reference evidence="7 8" key="1">
    <citation type="submission" date="2017-11" db="EMBL/GenBank/DDBJ databases">
        <title>Evolution of Phototrophy in the Chloroflexi Phylum Driven by Horizontal Gene Transfer.</title>
        <authorList>
            <person name="Ward L.M."/>
            <person name="Hemp J."/>
            <person name="Shih P.M."/>
            <person name="Mcglynn S.E."/>
            <person name="Fischer W."/>
        </authorList>
    </citation>
    <scope>NUCLEOTIDE SEQUENCE [LARGE SCALE GENOMIC DNA]</scope>
    <source>
        <strain evidence="7">JP3_13</strain>
    </source>
</reference>
<feature type="transmembrane region" description="Helical" evidence="5">
    <location>
        <begin position="263"/>
        <end position="290"/>
    </location>
</feature>
<organism evidence="7 8">
    <name type="scientific">Candidatus Thermofonsia Clade 1 bacterium</name>
    <dbReference type="NCBI Taxonomy" id="2364210"/>
    <lineage>
        <taxon>Bacteria</taxon>
        <taxon>Bacillati</taxon>
        <taxon>Chloroflexota</taxon>
        <taxon>Candidatus Thermofontia</taxon>
        <taxon>Candidatus Thermofonsia Clade 1</taxon>
    </lineage>
</organism>
<comment type="subcellular location">
    <subcellularLocation>
        <location evidence="1">Cell membrane</location>
        <topology evidence="1">Multi-pass membrane protein</topology>
    </subcellularLocation>
</comment>
<evidence type="ECO:0000256" key="3">
    <source>
        <dbReference type="ARBA" id="ARBA00022989"/>
    </source>
</evidence>
<dbReference type="Gene3D" id="1.20.1560.10">
    <property type="entry name" value="ABC transporter type 1, transmembrane domain"/>
    <property type="match status" value="1"/>
</dbReference>
<gene>
    <name evidence="7" type="ORF">CUN49_14190</name>
</gene>
<evidence type="ECO:0000256" key="2">
    <source>
        <dbReference type="ARBA" id="ARBA00022692"/>
    </source>
</evidence>
<evidence type="ECO:0000256" key="1">
    <source>
        <dbReference type="ARBA" id="ARBA00004651"/>
    </source>
</evidence>
<dbReference type="InterPro" id="IPR003439">
    <property type="entry name" value="ABC_transporter-like_ATP-bd"/>
</dbReference>
<dbReference type="InterPro" id="IPR011527">
    <property type="entry name" value="ABC1_TM_dom"/>
</dbReference>
<dbReference type="InterPro" id="IPR039421">
    <property type="entry name" value="Type_1_exporter"/>
</dbReference>
<keyword evidence="7" id="KW-0067">ATP-binding</keyword>
<name>A0A2M8PB00_9CHLR</name>
<dbReference type="PANTHER" id="PTHR24221:SF654">
    <property type="entry name" value="ATP-BINDING CASSETTE SUB-FAMILY B MEMBER 6"/>
    <property type="match status" value="1"/>
</dbReference>
<evidence type="ECO:0000259" key="6">
    <source>
        <dbReference type="PROSITE" id="PS50929"/>
    </source>
</evidence>
<dbReference type="EMBL" id="PGTM01000287">
    <property type="protein sequence ID" value="PJF34730.1"/>
    <property type="molecule type" value="Genomic_DNA"/>
</dbReference>
<dbReference type="SUPFAM" id="SSF52540">
    <property type="entry name" value="P-loop containing nucleoside triphosphate hydrolases"/>
    <property type="match status" value="1"/>
</dbReference>
<protein>
    <submittedName>
        <fullName evidence="7">ABC transporter ATP-binding protein</fullName>
    </submittedName>
</protein>
<feature type="transmembrane region" description="Helical" evidence="5">
    <location>
        <begin position="33"/>
        <end position="51"/>
    </location>
</feature>
<dbReference type="AlphaFoldDB" id="A0A2M8PB00"/>